<dbReference type="Pfam" id="PF02585">
    <property type="entry name" value="PIG-L"/>
    <property type="match status" value="1"/>
</dbReference>
<accession>A0A498CCW8</accession>
<dbReference type="EMBL" id="RCDC01000004">
    <property type="protein sequence ID" value="RLK55689.1"/>
    <property type="molecule type" value="Genomic_DNA"/>
</dbReference>
<proteinExistence type="predicted"/>
<organism evidence="1 2">
    <name type="scientific">Stenotrophomonas rhizophila</name>
    <dbReference type="NCBI Taxonomy" id="216778"/>
    <lineage>
        <taxon>Bacteria</taxon>
        <taxon>Pseudomonadati</taxon>
        <taxon>Pseudomonadota</taxon>
        <taxon>Gammaproteobacteria</taxon>
        <taxon>Lysobacterales</taxon>
        <taxon>Lysobacteraceae</taxon>
        <taxon>Stenotrophomonas</taxon>
    </lineage>
</organism>
<dbReference type="InterPro" id="IPR024078">
    <property type="entry name" value="LmbE-like_dom_sf"/>
</dbReference>
<evidence type="ECO:0000313" key="2">
    <source>
        <dbReference type="Proteomes" id="UP000274786"/>
    </source>
</evidence>
<dbReference type="AlphaFoldDB" id="A0A498CCW8"/>
<gene>
    <name evidence="1" type="ORF">BCL79_0058</name>
</gene>
<protein>
    <submittedName>
        <fullName evidence="1">LmbE family N-acetylglucosaminyl deacetylase</fullName>
    </submittedName>
</protein>
<dbReference type="PANTHER" id="PTHR12993:SF29">
    <property type="entry name" value="BLR3841 PROTEIN"/>
    <property type="match status" value="1"/>
</dbReference>
<dbReference type="InterPro" id="IPR003737">
    <property type="entry name" value="GlcNAc_PI_deacetylase-related"/>
</dbReference>
<reference evidence="1 2" key="1">
    <citation type="submission" date="2018-10" db="EMBL/GenBank/DDBJ databases">
        <title>Comparative analysis of microorganisms from saline springs in Andes Mountain Range, Colombia.</title>
        <authorList>
            <person name="Rubin E."/>
        </authorList>
    </citation>
    <scope>NUCLEOTIDE SEQUENCE [LARGE SCALE GENOMIC DNA]</scope>
    <source>
        <strain evidence="1 2">USBA GBX 843</strain>
    </source>
</reference>
<dbReference type="SUPFAM" id="SSF102588">
    <property type="entry name" value="LmbE-like"/>
    <property type="match status" value="1"/>
</dbReference>
<sequence>MDAVNRQIEGGGVTEAQWAASPWLQALPLASLAALFGDARRLVVVSPHPDDEVLACGGLMALAHHAGLAITVISVTDGEACYPDQPAWSPERLRVARAAELDDALRCLGLASAARIAWHIGDGAVTASEAWIGEQLAALLQPDDLVLAPWRLDGHPDHEAVARACVQACTARGAALKEYPVWGWHWLDPQAAPTAWAPATRYALEDDLLGCKRDAIQQFVTQTGAVPGLECEPILPAAVLQRFERNYEVLIG</sequence>
<comment type="caution">
    <text evidence="1">The sequence shown here is derived from an EMBL/GenBank/DDBJ whole genome shotgun (WGS) entry which is preliminary data.</text>
</comment>
<name>A0A498CCW8_9GAMM</name>
<dbReference type="PANTHER" id="PTHR12993">
    <property type="entry name" value="N-ACETYLGLUCOSAMINYL-PHOSPHATIDYLINOSITOL DE-N-ACETYLASE-RELATED"/>
    <property type="match status" value="1"/>
</dbReference>
<dbReference type="GO" id="GO:0016811">
    <property type="term" value="F:hydrolase activity, acting on carbon-nitrogen (but not peptide) bonds, in linear amides"/>
    <property type="evidence" value="ECO:0007669"/>
    <property type="project" value="TreeGrafter"/>
</dbReference>
<dbReference type="Gene3D" id="3.40.50.10320">
    <property type="entry name" value="LmbE-like"/>
    <property type="match status" value="1"/>
</dbReference>
<dbReference type="Proteomes" id="UP000274786">
    <property type="component" value="Unassembled WGS sequence"/>
</dbReference>
<evidence type="ECO:0000313" key="1">
    <source>
        <dbReference type="EMBL" id="RLK55689.1"/>
    </source>
</evidence>